<feature type="signal peptide" evidence="4">
    <location>
        <begin position="1"/>
        <end position="22"/>
    </location>
</feature>
<dbReference type="CDD" id="cd06342">
    <property type="entry name" value="PBP1_ABC_LIVBP-like"/>
    <property type="match status" value="1"/>
</dbReference>
<sequence>MRRSAALATAVVAAALTLTACGASGSSPGDCDTGRGTLTVGLIAPLSGELANVGAGMRNAADLAVRQANDRCAVPGYRLALDARDDRADPATGAEAARQLVTNPDLVGVVGTYNSSTAQAVQPVLGEAGVVQVSPGNTNVSLTRGANPVTAPLRQYQTYFRVVATDAVQGPLAANYLAATGRTRVAVVSDGNTYGEGIAGEFVKQFQTRGGQVVLRQTLPASAPASARDATVAAVRAARPQAVFYGGEYPAGGPLSEALGGAGGPVMGGDGMVNPGYAAAGGQDGDLGTSVGAPPETLPAAQPFIAAYRAAGYAESYGEYGAFSYDAANVVIGAVAGVVNGRGGGEWSSDQRPAVDQAVASTDQDGVTGPISFDRFGDVSSDAVAVYRLVGGRWIPERTQP</sequence>
<comment type="similarity">
    <text evidence="1">Belongs to the leucine-binding protein family.</text>
</comment>
<organism evidence="6 7">
    <name type="scientific">Actinomycetospora corticicola</name>
    <dbReference type="NCBI Taxonomy" id="663602"/>
    <lineage>
        <taxon>Bacteria</taxon>
        <taxon>Bacillati</taxon>
        <taxon>Actinomycetota</taxon>
        <taxon>Actinomycetes</taxon>
        <taxon>Pseudonocardiales</taxon>
        <taxon>Pseudonocardiaceae</taxon>
        <taxon>Actinomycetospora</taxon>
    </lineage>
</organism>
<gene>
    <name evidence="6" type="ORF">BJ983_001347</name>
</gene>
<dbReference type="InterPro" id="IPR028081">
    <property type="entry name" value="Leu-bd"/>
</dbReference>
<proteinExistence type="inferred from homology"/>
<dbReference type="Pfam" id="PF13458">
    <property type="entry name" value="Peripla_BP_6"/>
    <property type="match status" value="1"/>
</dbReference>
<accession>A0A7Y9J4P8</accession>
<keyword evidence="7" id="KW-1185">Reference proteome</keyword>
<feature type="region of interest" description="Disordered" evidence="3">
    <location>
        <begin position="344"/>
        <end position="367"/>
    </location>
</feature>
<evidence type="ECO:0000313" key="7">
    <source>
        <dbReference type="Proteomes" id="UP000535890"/>
    </source>
</evidence>
<evidence type="ECO:0000313" key="6">
    <source>
        <dbReference type="EMBL" id="NYD35245.1"/>
    </source>
</evidence>
<dbReference type="Gene3D" id="3.40.50.2300">
    <property type="match status" value="2"/>
</dbReference>
<feature type="chain" id="PRO_5038569813" evidence="4">
    <location>
        <begin position="23"/>
        <end position="401"/>
    </location>
</feature>
<dbReference type="EMBL" id="JACCBN010000001">
    <property type="protein sequence ID" value="NYD35245.1"/>
    <property type="molecule type" value="Genomic_DNA"/>
</dbReference>
<evidence type="ECO:0000256" key="2">
    <source>
        <dbReference type="ARBA" id="ARBA00022729"/>
    </source>
</evidence>
<evidence type="ECO:0000256" key="1">
    <source>
        <dbReference type="ARBA" id="ARBA00010062"/>
    </source>
</evidence>
<dbReference type="AlphaFoldDB" id="A0A7Y9J4P8"/>
<dbReference type="RefSeq" id="WP_179793110.1">
    <property type="nucleotide sequence ID" value="NZ_BAABHP010000004.1"/>
</dbReference>
<keyword evidence="2 4" id="KW-0732">Signal</keyword>
<evidence type="ECO:0000256" key="4">
    <source>
        <dbReference type="SAM" id="SignalP"/>
    </source>
</evidence>
<dbReference type="InterPro" id="IPR028082">
    <property type="entry name" value="Peripla_BP_I"/>
</dbReference>
<feature type="domain" description="Leucine-binding protein" evidence="5">
    <location>
        <begin position="37"/>
        <end position="389"/>
    </location>
</feature>
<dbReference type="PANTHER" id="PTHR47151:SF2">
    <property type="entry name" value="AMINO ACID BINDING PROTEIN"/>
    <property type="match status" value="1"/>
</dbReference>
<evidence type="ECO:0000259" key="5">
    <source>
        <dbReference type="Pfam" id="PF13458"/>
    </source>
</evidence>
<dbReference type="PANTHER" id="PTHR47151">
    <property type="entry name" value="LEU/ILE/VAL-BINDING ABC TRANSPORTER SUBUNIT"/>
    <property type="match status" value="1"/>
</dbReference>
<protein>
    <submittedName>
        <fullName evidence="6">Branched-chain amino acid transport system substrate-binding protein</fullName>
    </submittedName>
</protein>
<reference evidence="6 7" key="1">
    <citation type="submission" date="2020-07" db="EMBL/GenBank/DDBJ databases">
        <title>Sequencing the genomes of 1000 actinobacteria strains.</title>
        <authorList>
            <person name="Klenk H.-P."/>
        </authorList>
    </citation>
    <scope>NUCLEOTIDE SEQUENCE [LARGE SCALE GENOMIC DNA]</scope>
    <source>
        <strain evidence="6 7">DSM 45772</strain>
    </source>
</reference>
<dbReference type="Proteomes" id="UP000535890">
    <property type="component" value="Unassembled WGS sequence"/>
</dbReference>
<dbReference type="PROSITE" id="PS51257">
    <property type="entry name" value="PROKAR_LIPOPROTEIN"/>
    <property type="match status" value="1"/>
</dbReference>
<evidence type="ECO:0000256" key="3">
    <source>
        <dbReference type="SAM" id="MobiDB-lite"/>
    </source>
</evidence>
<name>A0A7Y9J4P8_9PSEU</name>
<dbReference type="SUPFAM" id="SSF53822">
    <property type="entry name" value="Periplasmic binding protein-like I"/>
    <property type="match status" value="1"/>
</dbReference>
<comment type="caution">
    <text evidence="6">The sequence shown here is derived from an EMBL/GenBank/DDBJ whole genome shotgun (WGS) entry which is preliminary data.</text>
</comment>